<evidence type="ECO:0000259" key="13">
    <source>
        <dbReference type="PROSITE" id="PS50262"/>
    </source>
</evidence>
<feature type="transmembrane region" description="Helical" evidence="12">
    <location>
        <begin position="481"/>
        <end position="502"/>
    </location>
</feature>
<dbReference type="InterPro" id="IPR017452">
    <property type="entry name" value="GPCR_Rhodpsn_7TM"/>
</dbReference>
<evidence type="ECO:0000256" key="4">
    <source>
        <dbReference type="ARBA" id="ARBA00022614"/>
    </source>
</evidence>
<evidence type="ECO:0000313" key="14">
    <source>
        <dbReference type="EMBL" id="AGG36448.1"/>
    </source>
</evidence>
<dbReference type="GO" id="GO:0008584">
    <property type="term" value="P:male gonad development"/>
    <property type="evidence" value="ECO:0007669"/>
    <property type="project" value="TreeGrafter"/>
</dbReference>
<feature type="signal peptide" evidence="12">
    <location>
        <begin position="1"/>
        <end position="23"/>
    </location>
</feature>
<dbReference type="EMBL" id="KC207943">
    <property type="protein sequence ID" value="AGG36448.1"/>
    <property type="molecule type" value="mRNA"/>
</dbReference>
<feature type="transmembrane region" description="Helical" evidence="12">
    <location>
        <begin position="612"/>
        <end position="634"/>
    </location>
</feature>
<keyword evidence="7 12" id="KW-1133">Transmembrane helix</keyword>
<evidence type="ECO:0000256" key="7">
    <source>
        <dbReference type="ARBA" id="ARBA00022989"/>
    </source>
</evidence>
<dbReference type="GO" id="GO:0016323">
    <property type="term" value="C:basolateral plasma membrane"/>
    <property type="evidence" value="ECO:0007669"/>
    <property type="project" value="UniProtKB-SubCell"/>
</dbReference>
<dbReference type="GO" id="GO:0009755">
    <property type="term" value="P:hormone-mediated signaling pathway"/>
    <property type="evidence" value="ECO:0007669"/>
    <property type="project" value="TreeGrafter"/>
</dbReference>
<dbReference type="CDD" id="cd15136">
    <property type="entry name" value="7tmA_Glyco_hormone_R"/>
    <property type="match status" value="1"/>
</dbReference>
<evidence type="ECO:0000256" key="12">
    <source>
        <dbReference type="RuleBase" id="RU361222"/>
    </source>
</evidence>
<proteinExistence type="evidence at transcript level"/>
<comment type="function">
    <text evidence="12">Receptor for the thyroid-stimulating hormone (TSH) or thyrotropin. Also acts as a receptor for the heterodimeric glycoprotein hormone (GPHA2:GPHB5) or thyrostimulin. The activity of this receptor is mediated by G proteins which activate adenylate cyclase. Plays a central role in controlling thyroid cell metabolism.</text>
</comment>
<reference evidence="14" key="1">
    <citation type="journal article" date="2013" name="Biol. Reprod.">
        <title>Characterization, localization, and stage-dependent gene expression of gonadotropin receptors in chub mackerel (Scomber japonicus) ovarian follicles.</title>
        <authorList>
            <person name="Nyuji M."/>
            <person name="Kitano H."/>
            <person name="Shimizu A."/>
            <person name="Lee J.M."/>
            <person name="Kusakabe T."/>
            <person name="Yamaguchi A."/>
            <person name="Matsuyama M."/>
        </authorList>
    </citation>
    <scope>NUCLEOTIDE SEQUENCE</scope>
</reference>
<feature type="transmembrane region" description="Helical" evidence="12">
    <location>
        <begin position="646"/>
        <end position="666"/>
    </location>
</feature>
<dbReference type="Gene3D" id="1.20.1070.10">
    <property type="entry name" value="Rhodopsin 7-helix transmembrane proteins"/>
    <property type="match status" value="1"/>
</dbReference>
<feature type="transmembrane region" description="Helical" evidence="12">
    <location>
        <begin position="437"/>
        <end position="461"/>
    </location>
</feature>
<dbReference type="InterPro" id="IPR002131">
    <property type="entry name" value="Gphrmn_rcpt_fam"/>
</dbReference>
<sequence>MLMMIPTMLMIVLIKTTAASASGSEIDGWIKPGVEIILSKRVLRCYQLRCGVTEIPNNISTNTQCLEVKKTQISVIPQGAFTNLQLLRILTISDNDILKNISAFAFTRLPRLTHIIIKDNDALESIGAFAFAGLPRLNDIIISQNGALENIGAFAFSDLPELTIIHITNSKHLRHIHPDAFKNLVKLQYLTILNTGLRTFPDFTKIRSTAHDFLLDLDENSHVETVPAKAFRGLCTQTIKEIRLNRNGIKEVESDAFSGTKMRSLFLRGNQELTHINPNAFVGSSELVVLDISHTALSSLPDSILSRLEMLIAESALHLKELPSLQLFTKLQFAKLTYPSHCCAFQNIHRNRSGGHPLCFKPQAHEERHFYRDHCSNSTSITCSPNPDDFNPCEDIMSPVILRVLIWVISVLALLGNTAVLLVLLGSRSKLTVPRFLMCHLAFADLCMGIYLVVIATVDMLTRGWYYNHAIDWQTGLGCSVAGFFTVFASELSVFTLTAITLERWHTIKHALRLDRKLRLRHACIIMTAGWIFSTLAALLPTVGVSSYSKVSICLPMDVESGVSQVYVVSLLLLNILAFFCVCGCYLSIYLTVRYPSSAPAHTDTLVAQRMAVLIFTDFICMAPISFFAISAALKLPLITVSDAKLLLVLFYPINSCSNPFLYAFFTRTFRRDFFLLAARFGLFKTRAQIYRTESSSCQQPAWTSSKNSHVMLYSLANTSSLDGKQEC</sequence>
<dbReference type="FunFam" id="1.20.1070.10:FF:000223">
    <property type="entry name" value="Thyrotropin receptor"/>
    <property type="match status" value="1"/>
</dbReference>
<dbReference type="PANTHER" id="PTHR24372:SF5">
    <property type="entry name" value="FOLLICLE-STIMULATING HORMONE RECEPTOR"/>
    <property type="match status" value="1"/>
</dbReference>
<dbReference type="GO" id="GO:0004963">
    <property type="term" value="F:follicle-stimulating hormone receptor activity"/>
    <property type="evidence" value="ECO:0007669"/>
    <property type="project" value="TreeGrafter"/>
</dbReference>
<evidence type="ECO:0000256" key="10">
    <source>
        <dbReference type="ARBA" id="ARBA00023170"/>
    </source>
</evidence>
<dbReference type="PRINTS" id="PR00237">
    <property type="entry name" value="GPCRRHODOPSN"/>
</dbReference>
<comment type="similarity">
    <text evidence="12">Belongs to the G-protein coupled receptor 1 family. FSH/LSH/TSH subfamily.</text>
</comment>
<keyword evidence="12" id="KW-0732">Signal</keyword>
<feature type="transmembrane region" description="Helical" evidence="12">
    <location>
        <begin position="523"/>
        <end position="546"/>
    </location>
</feature>
<name>M1RYV1_SCOJP</name>
<dbReference type="InterPro" id="IPR001611">
    <property type="entry name" value="Leu-rich_rpt"/>
</dbReference>
<dbReference type="GO" id="GO:0007189">
    <property type="term" value="P:adenylate cyclase-activating G protein-coupled receptor signaling pathway"/>
    <property type="evidence" value="ECO:0007669"/>
    <property type="project" value="TreeGrafter"/>
</dbReference>
<feature type="chain" id="PRO_5005140020" description="Thyrotropin receptor" evidence="12">
    <location>
        <begin position="24"/>
        <end position="728"/>
    </location>
</feature>
<dbReference type="InterPro" id="IPR002274">
    <property type="entry name" value="TSH_rcpt"/>
</dbReference>
<accession>M1RYV1</accession>
<dbReference type="GO" id="GO:0004996">
    <property type="term" value="F:thyroid-stimulating hormone receptor activity"/>
    <property type="evidence" value="ECO:0007669"/>
    <property type="project" value="InterPro"/>
</dbReference>
<protein>
    <recommendedName>
        <fullName evidence="2 12">Thyrotropin receptor</fullName>
    </recommendedName>
</protein>
<evidence type="ECO:0000256" key="5">
    <source>
        <dbReference type="ARBA" id="ARBA00022692"/>
    </source>
</evidence>
<keyword evidence="6" id="KW-0677">Repeat</keyword>
<evidence type="ECO:0000256" key="1">
    <source>
        <dbReference type="ARBA" id="ARBA00004554"/>
    </source>
</evidence>
<dbReference type="PANTHER" id="PTHR24372">
    <property type="entry name" value="GLYCOPROTEIN HORMONE RECEPTOR"/>
    <property type="match status" value="1"/>
</dbReference>
<dbReference type="SUPFAM" id="SSF81321">
    <property type="entry name" value="Family A G protein-coupled receptor-like"/>
    <property type="match status" value="1"/>
</dbReference>
<dbReference type="GO" id="GO:0008528">
    <property type="term" value="F:G protein-coupled peptide receptor activity"/>
    <property type="evidence" value="ECO:0007669"/>
    <property type="project" value="TreeGrafter"/>
</dbReference>
<organism evidence="14">
    <name type="scientific">Scomber japonicus</name>
    <name type="common">Chub mackerel</name>
    <dbReference type="NCBI Taxonomy" id="13676"/>
    <lineage>
        <taxon>Eukaryota</taxon>
        <taxon>Metazoa</taxon>
        <taxon>Chordata</taxon>
        <taxon>Craniata</taxon>
        <taxon>Vertebrata</taxon>
        <taxon>Euteleostomi</taxon>
        <taxon>Actinopterygii</taxon>
        <taxon>Neopterygii</taxon>
        <taxon>Teleostei</taxon>
        <taxon>Neoteleostei</taxon>
        <taxon>Acanthomorphata</taxon>
        <taxon>Pelagiaria</taxon>
        <taxon>Scombriformes</taxon>
        <taxon>Scombridae</taxon>
        <taxon>Scomber</taxon>
    </lineage>
</organism>
<evidence type="ECO:0000256" key="6">
    <source>
        <dbReference type="ARBA" id="ARBA00022737"/>
    </source>
</evidence>
<keyword evidence="8 12" id="KW-0297">G-protein coupled receptor</keyword>
<feature type="transmembrane region" description="Helical" evidence="12">
    <location>
        <begin position="400"/>
        <end position="425"/>
    </location>
</feature>
<dbReference type="InterPro" id="IPR032675">
    <property type="entry name" value="LRR_dom_sf"/>
</dbReference>
<dbReference type="PROSITE" id="PS50262">
    <property type="entry name" value="G_PROTEIN_RECEP_F1_2"/>
    <property type="match status" value="1"/>
</dbReference>
<dbReference type="AlphaFoldDB" id="M1RYV1"/>
<comment type="subcellular location">
    <subcellularLocation>
        <location evidence="1">Basolateral cell membrane</location>
        <topology evidence="1">Multi-pass membrane protein</topology>
    </subcellularLocation>
    <subcellularLocation>
        <location evidence="12">Cell membrane</location>
        <topology evidence="12">Multi-pass membrane protein</topology>
    </subcellularLocation>
</comment>
<feature type="transmembrane region" description="Helical" evidence="12">
    <location>
        <begin position="566"/>
        <end position="591"/>
    </location>
</feature>
<dbReference type="Gene3D" id="3.80.10.10">
    <property type="entry name" value="Ribonuclease Inhibitor"/>
    <property type="match status" value="2"/>
</dbReference>
<evidence type="ECO:0000256" key="8">
    <source>
        <dbReference type="ARBA" id="ARBA00023040"/>
    </source>
</evidence>
<dbReference type="PROSITE" id="PS00237">
    <property type="entry name" value="G_PROTEIN_RECEP_F1_1"/>
    <property type="match status" value="1"/>
</dbReference>
<feature type="domain" description="G-protein coupled receptors family 1 profile" evidence="13">
    <location>
        <begin position="416"/>
        <end position="663"/>
    </location>
</feature>
<dbReference type="Pfam" id="PF13306">
    <property type="entry name" value="LRR_5"/>
    <property type="match status" value="1"/>
</dbReference>
<keyword evidence="10 12" id="KW-0675">Receptor</keyword>
<keyword evidence="9 12" id="KW-0472">Membrane</keyword>
<dbReference type="Pfam" id="PF00001">
    <property type="entry name" value="7tm_1"/>
    <property type="match status" value="1"/>
</dbReference>
<gene>
    <name evidence="12" type="primary">TSHR</name>
</gene>
<evidence type="ECO:0000256" key="2">
    <source>
        <dbReference type="ARBA" id="ARBA00017324"/>
    </source>
</evidence>
<dbReference type="PRINTS" id="PR00373">
    <property type="entry name" value="GLYCHORMONER"/>
</dbReference>
<keyword evidence="11 12" id="KW-0807">Transducer</keyword>
<keyword evidence="4" id="KW-0433">Leucine-rich repeat</keyword>
<dbReference type="InterPro" id="IPR000276">
    <property type="entry name" value="GPCR_Rhodpsn"/>
</dbReference>
<dbReference type="InterPro" id="IPR026906">
    <property type="entry name" value="LRR_5"/>
</dbReference>
<evidence type="ECO:0000256" key="9">
    <source>
        <dbReference type="ARBA" id="ARBA00023136"/>
    </source>
</evidence>
<dbReference type="Pfam" id="PF13855">
    <property type="entry name" value="LRR_8"/>
    <property type="match status" value="1"/>
</dbReference>
<evidence type="ECO:0000256" key="11">
    <source>
        <dbReference type="ARBA" id="ARBA00023224"/>
    </source>
</evidence>
<keyword evidence="3 12" id="KW-1003">Cell membrane</keyword>
<dbReference type="SUPFAM" id="SSF52058">
    <property type="entry name" value="L domain-like"/>
    <property type="match status" value="1"/>
</dbReference>
<evidence type="ECO:0000256" key="3">
    <source>
        <dbReference type="ARBA" id="ARBA00022475"/>
    </source>
</evidence>
<dbReference type="PRINTS" id="PR01145">
    <property type="entry name" value="TSHRECEPTOR"/>
</dbReference>
<keyword evidence="5 12" id="KW-0812">Transmembrane</keyword>